<feature type="transmembrane region" description="Helical" evidence="1">
    <location>
        <begin position="21"/>
        <end position="40"/>
    </location>
</feature>
<keyword evidence="1" id="KW-0472">Membrane</keyword>
<dbReference type="Pfam" id="PF09335">
    <property type="entry name" value="VTT_dom"/>
    <property type="match status" value="1"/>
</dbReference>
<evidence type="ECO:0000259" key="2">
    <source>
        <dbReference type="Pfam" id="PF09335"/>
    </source>
</evidence>
<proteinExistence type="predicted"/>
<feature type="transmembrane region" description="Helical" evidence="1">
    <location>
        <begin position="144"/>
        <end position="164"/>
    </location>
</feature>
<dbReference type="EMBL" id="FNRI01000013">
    <property type="protein sequence ID" value="SEB01110.1"/>
    <property type="molecule type" value="Genomic_DNA"/>
</dbReference>
<keyword evidence="1" id="KW-1133">Transmembrane helix</keyword>
<evidence type="ECO:0000256" key="1">
    <source>
        <dbReference type="SAM" id="Phobius"/>
    </source>
</evidence>
<dbReference type="PANTHER" id="PTHR42709">
    <property type="entry name" value="ALKALINE PHOSPHATASE LIKE PROTEIN"/>
    <property type="match status" value="1"/>
</dbReference>
<evidence type="ECO:0000313" key="3">
    <source>
        <dbReference type="EMBL" id="SEB01110.1"/>
    </source>
</evidence>
<feature type="transmembrane region" description="Helical" evidence="1">
    <location>
        <begin position="110"/>
        <end position="132"/>
    </location>
</feature>
<keyword evidence="1" id="KW-0812">Transmembrane</keyword>
<gene>
    <name evidence="3" type="ORF">SAMN05444145_11325</name>
</gene>
<dbReference type="InterPro" id="IPR032816">
    <property type="entry name" value="VTT_dom"/>
</dbReference>
<dbReference type="AlphaFoldDB" id="A0A1H4FW85"/>
<keyword evidence="4" id="KW-1185">Reference proteome</keyword>
<name>A0A1H4FW85_9BACT</name>
<accession>A0A1H4FW85</accession>
<dbReference type="STRING" id="1033731.SAMN05444145_11325"/>
<evidence type="ECO:0000313" key="4">
    <source>
        <dbReference type="Proteomes" id="UP000183253"/>
    </source>
</evidence>
<dbReference type="Proteomes" id="UP000183253">
    <property type="component" value="Unassembled WGS sequence"/>
</dbReference>
<protein>
    <submittedName>
        <fullName evidence="3">Membrane protein YqaA, SNARE-associated domain</fullName>
    </submittedName>
</protein>
<sequence length="165" mass="17751">MSGGPPKKVPRTRMESITQFLIDWGYWGLFLSALIAGSVLPFSSEAVMVVLVGMGLDPVWCIVAAALGNTLGGMTCYWIGTLGKTEWITRLGVSTRQLARARKFLSGRGALMAFFAFLPTIGEAIAIVLGLMRSNVWLTSGAMLAGKTLRYIVVLATFQGALTLF</sequence>
<feature type="domain" description="VTT" evidence="2">
    <location>
        <begin position="46"/>
        <end position="155"/>
    </location>
</feature>
<reference evidence="3 4" key="1">
    <citation type="submission" date="2016-10" db="EMBL/GenBank/DDBJ databases">
        <authorList>
            <person name="de Groot N.N."/>
        </authorList>
    </citation>
    <scope>NUCLEOTIDE SEQUENCE [LARGE SCALE GENOMIC DNA]</scope>
    <source>
        <strain evidence="3 4">DSM 25383</strain>
    </source>
</reference>
<dbReference type="PANTHER" id="PTHR42709:SF4">
    <property type="entry name" value="INNER MEMBRANE PROTEIN YQAA"/>
    <property type="match status" value="1"/>
</dbReference>
<organism evidence="3 4">
    <name type="scientific">Alistipes timonensis JC136</name>
    <dbReference type="NCBI Taxonomy" id="1033731"/>
    <lineage>
        <taxon>Bacteria</taxon>
        <taxon>Pseudomonadati</taxon>
        <taxon>Bacteroidota</taxon>
        <taxon>Bacteroidia</taxon>
        <taxon>Bacteroidales</taxon>
        <taxon>Rikenellaceae</taxon>
        <taxon>Alistipes</taxon>
    </lineage>
</organism>
<dbReference type="InterPro" id="IPR051311">
    <property type="entry name" value="DedA_domain"/>
</dbReference>